<dbReference type="InterPro" id="IPR036048">
    <property type="entry name" value="Interleukin_8-like_sf"/>
</dbReference>
<evidence type="ECO:0000256" key="2">
    <source>
        <dbReference type="SAM" id="SignalP"/>
    </source>
</evidence>
<evidence type="ECO:0000259" key="3">
    <source>
        <dbReference type="SMART" id="SM00199"/>
    </source>
</evidence>
<dbReference type="SUPFAM" id="SSF54117">
    <property type="entry name" value="Interleukin 8-like chemokines"/>
    <property type="match status" value="1"/>
</dbReference>
<reference evidence="4" key="1">
    <citation type="submission" date="2022-11" db="EMBL/GenBank/DDBJ databases">
        <title>Chromosome-level genome of Pogonophryne albipinna.</title>
        <authorList>
            <person name="Jo E."/>
        </authorList>
    </citation>
    <scope>NUCLEOTIDE SEQUENCE</scope>
    <source>
        <strain evidence="4">SGF0006</strain>
        <tissue evidence="4">Muscle</tissue>
    </source>
</reference>
<keyword evidence="2" id="KW-0732">Signal</keyword>
<accession>A0AAD6AEM5</accession>
<proteinExistence type="predicted"/>
<dbReference type="PANTHER" id="PTHR12015">
    <property type="entry name" value="SMALL INDUCIBLE CYTOKINE A"/>
    <property type="match status" value="1"/>
</dbReference>
<protein>
    <recommendedName>
        <fullName evidence="3">Chemokine interleukin-8-like domain-containing protein</fullName>
    </recommendedName>
</protein>
<dbReference type="InterPro" id="IPR001811">
    <property type="entry name" value="Chemokine_IL8-like_dom"/>
</dbReference>
<dbReference type="AlphaFoldDB" id="A0AAD6AEM5"/>
<dbReference type="SMART" id="SM00199">
    <property type="entry name" value="SCY"/>
    <property type="match status" value="1"/>
</dbReference>
<keyword evidence="5" id="KW-1185">Reference proteome</keyword>
<evidence type="ECO:0000313" key="5">
    <source>
        <dbReference type="Proteomes" id="UP001219934"/>
    </source>
</evidence>
<dbReference type="Proteomes" id="UP001219934">
    <property type="component" value="Unassembled WGS sequence"/>
</dbReference>
<sequence length="110" mass="12223">MKTLVTLVLLICVLRHCTAAPFGPSTPKDGCCNGFTTKRIPKRMVKHMAETPRDCESRAIVITTVCLKKFCIDPNLPFTKKQFALFKTSPSANGFNVGTCPTEQYKRVRG</sequence>
<dbReference type="GO" id="GO:0006955">
    <property type="term" value="P:immune response"/>
    <property type="evidence" value="ECO:0007669"/>
    <property type="project" value="InterPro"/>
</dbReference>
<feature type="signal peptide" evidence="2">
    <location>
        <begin position="1"/>
        <end position="19"/>
    </location>
</feature>
<name>A0AAD6AEM5_9TELE</name>
<dbReference type="Gene3D" id="2.40.50.40">
    <property type="match status" value="1"/>
</dbReference>
<keyword evidence="1" id="KW-0202">Cytokine</keyword>
<gene>
    <name evidence="4" type="ORF">JOQ06_029591</name>
</gene>
<dbReference type="EMBL" id="JAPTMU010000034">
    <property type="protein sequence ID" value="KAJ4923377.1"/>
    <property type="molecule type" value="Genomic_DNA"/>
</dbReference>
<dbReference type="InterPro" id="IPR039809">
    <property type="entry name" value="Chemokine_b/g/d"/>
</dbReference>
<organism evidence="4 5">
    <name type="scientific">Pogonophryne albipinna</name>
    <dbReference type="NCBI Taxonomy" id="1090488"/>
    <lineage>
        <taxon>Eukaryota</taxon>
        <taxon>Metazoa</taxon>
        <taxon>Chordata</taxon>
        <taxon>Craniata</taxon>
        <taxon>Vertebrata</taxon>
        <taxon>Euteleostomi</taxon>
        <taxon>Actinopterygii</taxon>
        <taxon>Neopterygii</taxon>
        <taxon>Teleostei</taxon>
        <taxon>Neoteleostei</taxon>
        <taxon>Acanthomorphata</taxon>
        <taxon>Eupercaria</taxon>
        <taxon>Perciformes</taxon>
        <taxon>Notothenioidei</taxon>
        <taxon>Pogonophryne</taxon>
    </lineage>
</organism>
<dbReference type="GO" id="GO:0008009">
    <property type="term" value="F:chemokine activity"/>
    <property type="evidence" value="ECO:0007669"/>
    <property type="project" value="InterPro"/>
</dbReference>
<evidence type="ECO:0000313" key="4">
    <source>
        <dbReference type="EMBL" id="KAJ4923377.1"/>
    </source>
</evidence>
<comment type="caution">
    <text evidence="4">The sequence shown here is derived from an EMBL/GenBank/DDBJ whole genome shotgun (WGS) entry which is preliminary data.</text>
</comment>
<feature type="domain" description="Chemokine interleukin-8-like" evidence="3">
    <location>
        <begin position="28"/>
        <end position="86"/>
    </location>
</feature>
<evidence type="ECO:0000256" key="1">
    <source>
        <dbReference type="ARBA" id="ARBA00022514"/>
    </source>
</evidence>
<dbReference type="GO" id="GO:0005615">
    <property type="term" value="C:extracellular space"/>
    <property type="evidence" value="ECO:0007669"/>
    <property type="project" value="UniProtKB-KW"/>
</dbReference>
<dbReference type="Pfam" id="PF00048">
    <property type="entry name" value="IL8"/>
    <property type="match status" value="1"/>
</dbReference>
<feature type="chain" id="PRO_5042104153" description="Chemokine interleukin-8-like domain-containing protein" evidence="2">
    <location>
        <begin position="20"/>
        <end position="110"/>
    </location>
</feature>